<dbReference type="AlphaFoldDB" id="A0A9W9IZM9"/>
<organism evidence="1 2">
    <name type="scientific">Penicillium cf. griseofulvum</name>
    <dbReference type="NCBI Taxonomy" id="2972120"/>
    <lineage>
        <taxon>Eukaryota</taxon>
        <taxon>Fungi</taxon>
        <taxon>Dikarya</taxon>
        <taxon>Ascomycota</taxon>
        <taxon>Pezizomycotina</taxon>
        <taxon>Eurotiomycetes</taxon>
        <taxon>Eurotiomycetidae</taxon>
        <taxon>Eurotiales</taxon>
        <taxon>Aspergillaceae</taxon>
        <taxon>Penicillium</taxon>
    </lineage>
</organism>
<dbReference type="OrthoDB" id="4259988at2759"/>
<accession>A0A9W9IZM9</accession>
<evidence type="ECO:0000313" key="2">
    <source>
        <dbReference type="Proteomes" id="UP001150879"/>
    </source>
</evidence>
<dbReference type="Proteomes" id="UP001150879">
    <property type="component" value="Unassembled WGS sequence"/>
</dbReference>
<comment type="caution">
    <text evidence="1">The sequence shown here is derived from an EMBL/GenBank/DDBJ whole genome shotgun (WGS) entry which is preliminary data.</text>
</comment>
<dbReference type="EMBL" id="JAPQKP010000006">
    <property type="protein sequence ID" value="KAJ5185745.1"/>
    <property type="molecule type" value="Genomic_DNA"/>
</dbReference>
<sequence length="80" mass="9349">MSTRTAFINRIDNEPVADGSSGYQVVWVTVYFDPDEARLNDLELVRYTLTVYQSGLLETSPTRLQSMKWQKRWWTAFIGK</sequence>
<reference evidence="1" key="1">
    <citation type="submission" date="2022-11" db="EMBL/GenBank/DDBJ databases">
        <authorList>
            <person name="Petersen C."/>
        </authorList>
    </citation>
    <scope>NUCLEOTIDE SEQUENCE</scope>
    <source>
        <strain evidence="1">IBT 16849</strain>
    </source>
</reference>
<protein>
    <submittedName>
        <fullName evidence="1">Uncharacterized protein</fullName>
    </submittedName>
</protein>
<reference evidence="1" key="2">
    <citation type="journal article" date="2023" name="IMA Fungus">
        <title>Comparative genomic study of the Penicillium genus elucidates a diverse pangenome and 15 lateral gene transfer events.</title>
        <authorList>
            <person name="Petersen C."/>
            <person name="Sorensen T."/>
            <person name="Nielsen M.R."/>
            <person name="Sondergaard T.E."/>
            <person name="Sorensen J.L."/>
            <person name="Fitzpatrick D.A."/>
            <person name="Frisvad J.C."/>
            <person name="Nielsen K.L."/>
        </authorList>
    </citation>
    <scope>NUCLEOTIDE SEQUENCE</scope>
    <source>
        <strain evidence="1">IBT 16849</strain>
    </source>
</reference>
<keyword evidence="2" id="KW-1185">Reference proteome</keyword>
<evidence type="ECO:0000313" key="1">
    <source>
        <dbReference type="EMBL" id="KAJ5185745.1"/>
    </source>
</evidence>
<proteinExistence type="predicted"/>
<name>A0A9W9IZM9_9EURO</name>
<gene>
    <name evidence="1" type="ORF">N7472_010585</name>
</gene>